<protein>
    <recommendedName>
        <fullName evidence="11">Molybdopterin molybdenumtransferase</fullName>
        <ecNumber evidence="11">2.10.1.1</ecNumber>
    </recommendedName>
</protein>
<evidence type="ECO:0000256" key="1">
    <source>
        <dbReference type="ARBA" id="ARBA00001946"/>
    </source>
</evidence>
<reference evidence="13 14" key="1">
    <citation type="submission" date="2020-10" db="EMBL/GenBank/DDBJ databases">
        <title>Ca. Dormibacterota MAGs.</title>
        <authorList>
            <person name="Montgomery K."/>
        </authorList>
    </citation>
    <scope>NUCLEOTIDE SEQUENCE [LARGE SCALE GENOMIC DNA]</scope>
    <source>
        <strain evidence="13">SC8811_S16_3</strain>
    </source>
</reference>
<comment type="function">
    <text evidence="2 11">Catalyzes the insertion of molybdate into adenylated molybdopterin with the concomitant release of AMP.</text>
</comment>
<keyword evidence="5 11" id="KW-0500">Molybdenum</keyword>
<dbReference type="SUPFAM" id="SSF63867">
    <property type="entry name" value="MoeA C-terminal domain-like"/>
    <property type="match status" value="1"/>
</dbReference>
<evidence type="ECO:0000259" key="12">
    <source>
        <dbReference type="SMART" id="SM00852"/>
    </source>
</evidence>
<dbReference type="SUPFAM" id="SSF53218">
    <property type="entry name" value="Molybdenum cofactor biosynthesis proteins"/>
    <property type="match status" value="1"/>
</dbReference>
<evidence type="ECO:0000256" key="9">
    <source>
        <dbReference type="ARBA" id="ARBA00023150"/>
    </source>
</evidence>
<keyword evidence="9 11" id="KW-0501">Molybdenum cofactor biosynthesis</keyword>
<dbReference type="InterPro" id="IPR005111">
    <property type="entry name" value="MoeA_C_domain_IV"/>
</dbReference>
<accession>A0A934KBV6</accession>
<keyword evidence="7 11" id="KW-0479">Metal-binding</keyword>
<dbReference type="AlphaFoldDB" id="A0A934KBV6"/>
<dbReference type="GO" id="GO:0005829">
    <property type="term" value="C:cytosol"/>
    <property type="evidence" value="ECO:0007669"/>
    <property type="project" value="TreeGrafter"/>
</dbReference>
<sequence length="406" mass="42990">MQPSTYPLIDPDQALALVLHEVAVLGTEELPLAACPNRVLAQDLIAEQDLPAFSSSAVDGYALRAADSGGRLPLAGEAAAGRPFQGSLPEAAAARILTGGVLPEGADTVVMLEEVRAGADWVEVPAGLRPGSNYHRPGADLTTGTRVLRRGEVLGPAELGLAAALNRPSLTVHRHPRIALMSTGDELVQVGGRLEPGQIIDSNRWALLAALREAGAEVSLLPAAPDDPAQLRRLVLGALSEHEVLVTSGGVSVGSHDLVKPLLESLGKVHIGRVKLKPGKPFTFATLSQGRLAFGLPGFPVSSLVTFEVFVRPALRRMQGFRELQRPRLPVRLDFDAKPAVGRTEYHRVSLRRKGDELIAQTTGSQSSSRLLSLVGAHALVRIPPGDEPVRRGSQVEALILSLPAD</sequence>
<dbReference type="InterPro" id="IPR005110">
    <property type="entry name" value="MoeA_linker/N"/>
</dbReference>
<dbReference type="EMBL" id="JAEKNQ010000057">
    <property type="protein sequence ID" value="MBJ7604332.1"/>
    <property type="molecule type" value="Genomic_DNA"/>
</dbReference>
<evidence type="ECO:0000256" key="8">
    <source>
        <dbReference type="ARBA" id="ARBA00022842"/>
    </source>
</evidence>
<evidence type="ECO:0000256" key="5">
    <source>
        <dbReference type="ARBA" id="ARBA00022505"/>
    </source>
</evidence>
<dbReference type="Proteomes" id="UP000620075">
    <property type="component" value="Unassembled WGS sequence"/>
</dbReference>
<dbReference type="Gene3D" id="3.40.980.10">
    <property type="entry name" value="MoaB/Mog-like domain"/>
    <property type="match status" value="1"/>
</dbReference>
<evidence type="ECO:0000313" key="14">
    <source>
        <dbReference type="Proteomes" id="UP000620075"/>
    </source>
</evidence>
<dbReference type="InterPro" id="IPR001453">
    <property type="entry name" value="MoaB/Mog_dom"/>
</dbReference>
<keyword evidence="6 11" id="KW-0808">Transferase</keyword>
<evidence type="ECO:0000256" key="7">
    <source>
        <dbReference type="ARBA" id="ARBA00022723"/>
    </source>
</evidence>
<evidence type="ECO:0000256" key="6">
    <source>
        <dbReference type="ARBA" id="ARBA00022679"/>
    </source>
</evidence>
<gene>
    <name evidence="13" type="ORF">JF888_14285</name>
</gene>
<feature type="domain" description="MoaB/Mog" evidence="12">
    <location>
        <begin position="179"/>
        <end position="317"/>
    </location>
</feature>
<organism evidence="13 14">
    <name type="scientific">Candidatus Dormiibacter inghamiae</name>
    <dbReference type="NCBI Taxonomy" id="3127013"/>
    <lineage>
        <taxon>Bacteria</taxon>
        <taxon>Bacillati</taxon>
        <taxon>Candidatus Dormiibacterota</taxon>
        <taxon>Candidatus Dormibacteria</taxon>
        <taxon>Candidatus Dormibacterales</taxon>
        <taxon>Candidatus Dormibacteraceae</taxon>
        <taxon>Candidatus Dormiibacter</taxon>
    </lineage>
</organism>
<dbReference type="FunFam" id="3.40.980.10:FF:000004">
    <property type="entry name" value="Molybdopterin molybdenumtransferase"/>
    <property type="match status" value="1"/>
</dbReference>
<evidence type="ECO:0000256" key="3">
    <source>
        <dbReference type="ARBA" id="ARBA00005046"/>
    </source>
</evidence>
<comment type="caution">
    <text evidence="13">The sequence shown here is derived from an EMBL/GenBank/DDBJ whole genome shotgun (WGS) entry which is preliminary data.</text>
</comment>
<comment type="cofactor">
    <cofactor evidence="1 11">
        <name>Mg(2+)</name>
        <dbReference type="ChEBI" id="CHEBI:18420"/>
    </cofactor>
</comment>
<dbReference type="GO" id="GO:0006777">
    <property type="term" value="P:Mo-molybdopterin cofactor biosynthetic process"/>
    <property type="evidence" value="ECO:0007669"/>
    <property type="project" value="UniProtKB-UniRule"/>
</dbReference>
<evidence type="ECO:0000256" key="4">
    <source>
        <dbReference type="ARBA" id="ARBA00010763"/>
    </source>
</evidence>
<dbReference type="SMART" id="SM00852">
    <property type="entry name" value="MoCF_biosynth"/>
    <property type="match status" value="1"/>
</dbReference>
<evidence type="ECO:0000313" key="13">
    <source>
        <dbReference type="EMBL" id="MBJ7604332.1"/>
    </source>
</evidence>
<dbReference type="InterPro" id="IPR036135">
    <property type="entry name" value="MoeA_linker/N_sf"/>
</dbReference>
<evidence type="ECO:0000256" key="11">
    <source>
        <dbReference type="RuleBase" id="RU365090"/>
    </source>
</evidence>
<dbReference type="InterPro" id="IPR008284">
    <property type="entry name" value="MoCF_biosynth_CS"/>
</dbReference>
<dbReference type="Pfam" id="PF00994">
    <property type="entry name" value="MoCF_biosynth"/>
    <property type="match status" value="1"/>
</dbReference>
<comment type="catalytic activity">
    <reaction evidence="10">
        <text>adenylyl-molybdopterin + molybdate = Mo-molybdopterin + AMP + H(+)</text>
        <dbReference type="Rhea" id="RHEA:35047"/>
        <dbReference type="ChEBI" id="CHEBI:15378"/>
        <dbReference type="ChEBI" id="CHEBI:36264"/>
        <dbReference type="ChEBI" id="CHEBI:62727"/>
        <dbReference type="ChEBI" id="CHEBI:71302"/>
        <dbReference type="ChEBI" id="CHEBI:456215"/>
        <dbReference type="EC" id="2.10.1.1"/>
    </reaction>
</comment>
<dbReference type="InterPro" id="IPR036425">
    <property type="entry name" value="MoaB/Mog-like_dom_sf"/>
</dbReference>
<dbReference type="NCBIfam" id="NF045515">
    <property type="entry name" value="Glp_gephyrin"/>
    <property type="match status" value="1"/>
</dbReference>
<name>A0A934KBV6_9BACT</name>
<dbReference type="Gene3D" id="2.170.190.11">
    <property type="entry name" value="Molybdopterin biosynthesis moea protein, domain 3"/>
    <property type="match status" value="1"/>
</dbReference>
<dbReference type="InterPro" id="IPR038987">
    <property type="entry name" value="MoeA-like"/>
</dbReference>
<proteinExistence type="inferred from homology"/>
<dbReference type="Pfam" id="PF03453">
    <property type="entry name" value="MoeA_N"/>
    <property type="match status" value="1"/>
</dbReference>
<comment type="pathway">
    <text evidence="3 11">Cofactor biosynthesis; molybdopterin biosynthesis.</text>
</comment>
<dbReference type="Pfam" id="PF03454">
    <property type="entry name" value="MoeA_C"/>
    <property type="match status" value="1"/>
</dbReference>
<dbReference type="EC" id="2.10.1.1" evidence="11"/>
<dbReference type="Gene3D" id="3.90.105.10">
    <property type="entry name" value="Molybdopterin biosynthesis moea protein, domain 2"/>
    <property type="match status" value="1"/>
</dbReference>
<dbReference type="InterPro" id="IPR036688">
    <property type="entry name" value="MoeA_C_domain_IV_sf"/>
</dbReference>
<dbReference type="SUPFAM" id="SSF63882">
    <property type="entry name" value="MoeA N-terminal region -like"/>
    <property type="match status" value="1"/>
</dbReference>
<evidence type="ECO:0000256" key="10">
    <source>
        <dbReference type="ARBA" id="ARBA00047317"/>
    </source>
</evidence>
<dbReference type="PANTHER" id="PTHR10192:SF5">
    <property type="entry name" value="GEPHYRIN"/>
    <property type="match status" value="1"/>
</dbReference>
<dbReference type="NCBIfam" id="TIGR00177">
    <property type="entry name" value="molyb_syn"/>
    <property type="match status" value="1"/>
</dbReference>
<comment type="similarity">
    <text evidence="4 11">Belongs to the MoeA family.</text>
</comment>
<dbReference type="Gene3D" id="2.40.340.10">
    <property type="entry name" value="MoeA, C-terminal, domain IV"/>
    <property type="match status" value="1"/>
</dbReference>
<dbReference type="GO" id="GO:0061599">
    <property type="term" value="F:molybdopterin molybdotransferase activity"/>
    <property type="evidence" value="ECO:0007669"/>
    <property type="project" value="UniProtKB-UniRule"/>
</dbReference>
<dbReference type="PANTHER" id="PTHR10192">
    <property type="entry name" value="MOLYBDOPTERIN BIOSYNTHESIS PROTEIN"/>
    <property type="match status" value="1"/>
</dbReference>
<dbReference type="CDD" id="cd00887">
    <property type="entry name" value="MoeA"/>
    <property type="match status" value="1"/>
</dbReference>
<keyword evidence="8 11" id="KW-0460">Magnesium</keyword>
<dbReference type="RefSeq" id="WP_338181795.1">
    <property type="nucleotide sequence ID" value="NZ_JAEKNQ010000057.1"/>
</dbReference>
<dbReference type="PROSITE" id="PS01079">
    <property type="entry name" value="MOCF_BIOSYNTHESIS_2"/>
    <property type="match status" value="1"/>
</dbReference>
<dbReference type="GO" id="GO:0046872">
    <property type="term" value="F:metal ion binding"/>
    <property type="evidence" value="ECO:0007669"/>
    <property type="project" value="UniProtKB-UniRule"/>
</dbReference>
<evidence type="ECO:0000256" key="2">
    <source>
        <dbReference type="ARBA" id="ARBA00002901"/>
    </source>
</evidence>